<dbReference type="SUPFAM" id="SSF109604">
    <property type="entry name" value="HD-domain/PDEase-like"/>
    <property type="match status" value="1"/>
</dbReference>
<dbReference type="RefSeq" id="WP_122237944.1">
    <property type="nucleotide sequence ID" value="NZ_RDQM01000005.1"/>
</dbReference>
<organism evidence="1 2">
    <name type="scientific">Allofranklinella schreckenbergeri</name>
    <dbReference type="NCBI Taxonomy" id="1076744"/>
    <lineage>
        <taxon>Bacteria</taxon>
        <taxon>Pseudomonadati</taxon>
        <taxon>Pseudomonadota</taxon>
        <taxon>Betaproteobacteria</taxon>
        <taxon>Burkholderiales</taxon>
        <taxon>Comamonadaceae</taxon>
        <taxon>Allofranklinella</taxon>
    </lineage>
</organism>
<protein>
    <submittedName>
        <fullName evidence="1">HD domain-containing protein</fullName>
    </submittedName>
</protein>
<name>A0A3M6Q8B0_9BURK</name>
<dbReference type="Pfam" id="PF13328">
    <property type="entry name" value="HD_4"/>
    <property type="match status" value="1"/>
</dbReference>
<dbReference type="Gene3D" id="1.10.3210.10">
    <property type="entry name" value="Hypothetical protein af1432"/>
    <property type="match status" value="1"/>
</dbReference>
<accession>A0A3M6Q8B0</accession>
<proteinExistence type="predicted"/>
<dbReference type="EMBL" id="RDQM01000005">
    <property type="protein sequence ID" value="RMW99166.1"/>
    <property type="molecule type" value="Genomic_DNA"/>
</dbReference>
<reference evidence="1 2" key="1">
    <citation type="submission" date="2018-10" db="EMBL/GenBank/DDBJ databases">
        <title>Comamonadaceae CDC group NO-1 genome sequencing and assembly.</title>
        <authorList>
            <person name="Bernier A.-M."/>
            <person name="Bernard K."/>
        </authorList>
    </citation>
    <scope>NUCLEOTIDE SEQUENCE [LARGE SCALE GENOMIC DNA]</scope>
    <source>
        <strain evidence="1 2">NML970147</strain>
    </source>
</reference>
<dbReference type="AlphaFoldDB" id="A0A3M6Q8B0"/>
<comment type="caution">
    <text evidence="1">The sequence shown here is derived from an EMBL/GenBank/DDBJ whole genome shotgun (WGS) entry which is preliminary data.</text>
</comment>
<evidence type="ECO:0000313" key="2">
    <source>
        <dbReference type="Proteomes" id="UP000267521"/>
    </source>
</evidence>
<gene>
    <name evidence="1" type="ORF">EBQ26_05080</name>
</gene>
<dbReference type="Proteomes" id="UP000267521">
    <property type="component" value="Unassembled WGS sequence"/>
</dbReference>
<sequence length="158" mass="17321">MPFNHPSTAALLEQAIALALHAHAGQLDDDGSPYILHPLRVMLSLPRSATPEQRMAAVLHDTLEHTALTEGDLRAAGIPAAVIDAVRTLTRPEHESRLEATRRAAAHPIARAVKRCDIRDNMDLSRIPRPSPADHARMQEYRQALALLESMHDRSASG</sequence>
<evidence type="ECO:0000313" key="1">
    <source>
        <dbReference type="EMBL" id="RMW99166.1"/>
    </source>
</evidence>